<organism evidence="1">
    <name type="scientific">marine sediment metagenome</name>
    <dbReference type="NCBI Taxonomy" id="412755"/>
    <lineage>
        <taxon>unclassified sequences</taxon>
        <taxon>metagenomes</taxon>
        <taxon>ecological metagenomes</taxon>
    </lineage>
</organism>
<evidence type="ECO:0000313" key="1">
    <source>
        <dbReference type="EMBL" id="KKM90985.1"/>
    </source>
</evidence>
<sequence>MITRNEAKQKQLKTYFTGIPCKRGHVAERRIDNTCCIECGKISSLKYRQQHPNQIQRITQEYYQHHKERAIKYSKQWYQQNQIYKKQYNKQYYQQNKELLKRYAKTYRQQNPDICALNNERRYRHIKDCCPSWANKEAIKFFYECRPAGTHVDHVIPIVHPRICGLHVETNLQWLPSGLNLSKKNKFDL</sequence>
<dbReference type="AlphaFoldDB" id="A0A0F9NQ71"/>
<evidence type="ECO:0008006" key="2">
    <source>
        <dbReference type="Google" id="ProtNLM"/>
    </source>
</evidence>
<proteinExistence type="predicted"/>
<reference evidence="1" key="1">
    <citation type="journal article" date="2015" name="Nature">
        <title>Complex archaea that bridge the gap between prokaryotes and eukaryotes.</title>
        <authorList>
            <person name="Spang A."/>
            <person name="Saw J.H."/>
            <person name="Jorgensen S.L."/>
            <person name="Zaremba-Niedzwiedzka K."/>
            <person name="Martijn J."/>
            <person name="Lind A.E."/>
            <person name="van Eijk R."/>
            <person name="Schleper C."/>
            <person name="Guy L."/>
            <person name="Ettema T.J."/>
        </authorList>
    </citation>
    <scope>NUCLEOTIDE SEQUENCE</scope>
</reference>
<accession>A0A0F9NQ71</accession>
<dbReference type="EMBL" id="LAZR01006598">
    <property type="protein sequence ID" value="KKM90985.1"/>
    <property type="molecule type" value="Genomic_DNA"/>
</dbReference>
<protein>
    <recommendedName>
        <fullName evidence="2">HNH nuclease domain-containing protein</fullName>
    </recommendedName>
</protein>
<name>A0A0F9NQ71_9ZZZZ</name>
<comment type="caution">
    <text evidence="1">The sequence shown here is derived from an EMBL/GenBank/DDBJ whole genome shotgun (WGS) entry which is preliminary data.</text>
</comment>
<gene>
    <name evidence="1" type="ORF">LCGC14_1233080</name>
</gene>